<accession>A0A1W1D1R2</accession>
<sequence>MIFKLLLIVGVIYVIYTFFLKEKNKKIKSDNKNAHDMVECKSCGVYCELEDAIIKNGQYYCSKECLK</sequence>
<dbReference type="AlphaFoldDB" id="A0A1W1D1R2"/>
<feature type="transmembrane region" description="Helical" evidence="1">
    <location>
        <begin position="6"/>
        <end position="22"/>
    </location>
</feature>
<evidence type="ECO:0008006" key="3">
    <source>
        <dbReference type="Google" id="ProtNLM"/>
    </source>
</evidence>
<organism evidence="2">
    <name type="scientific">hydrothermal vent metagenome</name>
    <dbReference type="NCBI Taxonomy" id="652676"/>
    <lineage>
        <taxon>unclassified sequences</taxon>
        <taxon>metagenomes</taxon>
        <taxon>ecological metagenomes</taxon>
    </lineage>
</organism>
<name>A0A1W1D1R2_9ZZZZ</name>
<protein>
    <recommendedName>
        <fullName evidence="3">Prokaryotic metallothionein</fullName>
    </recommendedName>
</protein>
<gene>
    <name evidence="2" type="ORF">MNB_SM-3-1362</name>
</gene>
<keyword evidence="1" id="KW-0812">Transmembrane</keyword>
<dbReference type="InterPro" id="IPR049708">
    <property type="entry name" value="PP0621-like"/>
</dbReference>
<keyword evidence="1" id="KW-1133">Transmembrane helix</keyword>
<proteinExistence type="predicted"/>
<keyword evidence="1" id="KW-0472">Membrane</keyword>
<evidence type="ECO:0000313" key="2">
    <source>
        <dbReference type="EMBL" id="SFV74450.1"/>
    </source>
</evidence>
<reference evidence="2" key="1">
    <citation type="submission" date="2016-10" db="EMBL/GenBank/DDBJ databases">
        <authorList>
            <person name="de Groot N.N."/>
        </authorList>
    </citation>
    <scope>NUCLEOTIDE SEQUENCE</scope>
</reference>
<dbReference type="NCBIfam" id="NF041023">
    <property type="entry name" value="PP0621_fam"/>
    <property type="match status" value="1"/>
</dbReference>
<dbReference type="EMBL" id="FPHP01000001">
    <property type="protein sequence ID" value="SFV74450.1"/>
    <property type="molecule type" value="Genomic_DNA"/>
</dbReference>
<evidence type="ECO:0000256" key="1">
    <source>
        <dbReference type="SAM" id="Phobius"/>
    </source>
</evidence>